<comment type="caution">
    <text evidence="1">The sequence shown here is derived from an EMBL/GenBank/DDBJ whole genome shotgun (WGS) entry which is preliminary data.</text>
</comment>
<keyword evidence="2" id="KW-1185">Reference proteome</keyword>
<evidence type="ECO:0000313" key="2">
    <source>
        <dbReference type="Proteomes" id="UP001151760"/>
    </source>
</evidence>
<proteinExistence type="predicted"/>
<evidence type="ECO:0000313" key="1">
    <source>
        <dbReference type="EMBL" id="GJS87961.1"/>
    </source>
</evidence>
<dbReference type="Proteomes" id="UP001151760">
    <property type="component" value="Unassembled WGS sequence"/>
</dbReference>
<accession>A0ABQ4ZFD0</accession>
<sequence length="142" mass="16847">MQDKERREDLECCRIHGKWKNAPSEMLKVLQSTLGRFMRNDTGFVSYAGREEYSLRKEITCRGRIVEVRMWGLKEGLMCWANYTQQYGSSSPCLKALTRKVFAVLLRSKVLLKKDRVFKYQEDDRVFVIPLRVKEEDKFEKP</sequence>
<reference evidence="1" key="1">
    <citation type="journal article" date="2022" name="Int. J. Mol. Sci.">
        <title>Draft Genome of Tanacetum Coccineum: Genomic Comparison of Closely Related Tanacetum-Family Plants.</title>
        <authorList>
            <person name="Yamashiro T."/>
            <person name="Shiraishi A."/>
            <person name="Nakayama K."/>
            <person name="Satake H."/>
        </authorList>
    </citation>
    <scope>NUCLEOTIDE SEQUENCE</scope>
</reference>
<organism evidence="1 2">
    <name type="scientific">Tanacetum coccineum</name>
    <dbReference type="NCBI Taxonomy" id="301880"/>
    <lineage>
        <taxon>Eukaryota</taxon>
        <taxon>Viridiplantae</taxon>
        <taxon>Streptophyta</taxon>
        <taxon>Embryophyta</taxon>
        <taxon>Tracheophyta</taxon>
        <taxon>Spermatophyta</taxon>
        <taxon>Magnoliopsida</taxon>
        <taxon>eudicotyledons</taxon>
        <taxon>Gunneridae</taxon>
        <taxon>Pentapetalae</taxon>
        <taxon>asterids</taxon>
        <taxon>campanulids</taxon>
        <taxon>Asterales</taxon>
        <taxon>Asteraceae</taxon>
        <taxon>Asteroideae</taxon>
        <taxon>Anthemideae</taxon>
        <taxon>Anthemidinae</taxon>
        <taxon>Tanacetum</taxon>
    </lineage>
</organism>
<name>A0ABQ4ZFD0_9ASTR</name>
<reference evidence="1" key="2">
    <citation type="submission" date="2022-01" db="EMBL/GenBank/DDBJ databases">
        <authorList>
            <person name="Yamashiro T."/>
            <person name="Shiraishi A."/>
            <person name="Satake H."/>
            <person name="Nakayama K."/>
        </authorList>
    </citation>
    <scope>NUCLEOTIDE SEQUENCE</scope>
</reference>
<gene>
    <name evidence="1" type="ORF">Tco_0770597</name>
</gene>
<dbReference type="EMBL" id="BQNB010011238">
    <property type="protein sequence ID" value="GJS87961.1"/>
    <property type="molecule type" value="Genomic_DNA"/>
</dbReference>
<protein>
    <submittedName>
        <fullName evidence="1">Uncharacterized protein</fullName>
    </submittedName>
</protein>